<dbReference type="STRING" id="641147.HMPREF9021_00207"/>
<dbReference type="OrthoDB" id="9927514at2"/>
<gene>
    <name evidence="2" type="ORF">HMPREF9021_00207</name>
</gene>
<keyword evidence="1" id="KW-0472">Membrane</keyword>
<evidence type="ECO:0000313" key="3">
    <source>
        <dbReference type="Proteomes" id="UP000017813"/>
    </source>
</evidence>
<keyword evidence="1" id="KW-1133">Transmembrane helix</keyword>
<dbReference type="Proteomes" id="UP000017813">
    <property type="component" value="Unassembled WGS sequence"/>
</dbReference>
<dbReference type="AlphaFoldDB" id="V9H6K8"/>
<evidence type="ECO:0000313" key="2">
    <source>
        <dbReference type="EMBL" id="EFG31808.2"/>
    </source>
</evidence>
<keyword evidence="1" id="KW-0812">Transmembrane</keyword>
<dbReference type="RefSeq" id="WP_002641128.1">
    <property type="nucleotide sequence ID" value="NZ_CP019448.1"/>
</dbReference>
<dbReference type="EMBL" id="ADCY02000004">
    <property type="protein sequence ID" value="EFG31808.2"/>
    <property type="molecule type" value="Genomic_DNA"/>
</dbReference>
<feature type="transmembrane region" description="Helical" evidence="1">
    <location>
        <begin position="181"/>
        <end position="202"/>
    </location>
</feature>
<accession>V9H6K8</accession>
<organism evidence="2 3">
    <name type="scientific">Simonsiella muelleri ATCC 29453</name>
    <dbReference type="NCBI Taxonomy" id="641147"/>
    <lineage>
        <taxon>Bacteria</taxon>
        <taxon>Pseudomonadati</taxon>
        <taxon>Pseudomonadota</taxon>
        <taxon>Betaproteobacteria</taxon>
        <taxon>Neisseriales</taxon>
        <taxon>Neisseriaceae</taxon>
        <taxon>Simonsiella</taxon>
    </lineage>
</organism>
<evidence type="ECO:0000256" key="1">
    <source>
        <dbReference type="SAM" id="Phobius"/>
    </source>
</evidence>
<protein>
    <submittedName>
        <fullName evidence="2">Uncharacterized protein</fullName>
    </submittedName>
</protein>
<reference evidence="2 3" key="1">
    <citation type="submission" date="2010-03" db="EMBL/GenBank/DDBJ databases">
        <authorList>
            <consortium name="The Broad Institute Genome Sequencing Platform"/>
            <person name="Ward D."/>
            <person name="Earl A."/>
            <person name="Feldgarden M."/>
            <person name="Gevers D."/>
            <person name="Young S."/>
            <person name="Zeng Q."/>
            <person name="Koehrsen M."/>
            <person name="Alvarado L."/>
            <person name="Berlin A.M."/>
            <person name="Borenstein D."/>
            <person name="Chapman S.B."/>
            <person name="Chen Z."/>
            <person name="Engels R."/>
            <person name="Freedman E."/>
            <person name="Gellesch M."/>
            <person name="Goldberg J."/>
            <person name="Griggs A."/>
            <person name="Gujja S."/>
            <person name="Heilman E.R."/>
            <person name="Heiman D.I."/>
            <person name="Hepburn T.A."/>
            <person name="Howarth C."/>
            <person name="Jen D."/>
            <person name="Larson L."/>
            <person name="Mehta T."/>
            <person name="Park D."/>
            <person name="Pearson M."/>
            <person name="Richards J."/>
            <person name="Roberts A."/>
            <person name="Saif S."/>
            <person name="Shea T.D."/>
            <person name="Shenoy N."/>
            <person name="Sisk P."/>
            <person name="Stolte C."/>
            <person name="Sykes S.N."/>
            <person name="Walk T."/>
            <person name="White J."/>
            <person name="Yandava C."/>
            <person name="Izard J."/>
            <person name="Baranova O.V."/>
            <person name="Blanton J.M."/>
            <person name="Tanner A.C."/>
            <person name="Dewhirst F."/>
            <person name="Haas B."/>
            <person name="Nusbaum C."/>
            <person name="Birren B."/>
        </authorList>
    </citation>
    <scope>NUCLEOTIDE SEQUENCE [LARGE SCALE GENOMIC DNA]</scope>
    <source>
        <strain evidence="2 3">ATCC 29453</strain>
    </source>
</reference>
<dbReference type="KEGG" id="smur:BWP33_01530"/>
<name>V9H6K8_9NEIS</name>
<proteinExistence type="predicted"/>
<reference evidence="2 3" key="2">
    <citation type="submission" date="2011-10" db="EMBL/GenBank/DDBJ databases">
        <title>The Genome Sequence of Simonsiella muelleri ATCC 29453.</title>
        <authorList>
            <consortium name="The Broad Institute Genome Sequencing Platform"/>
            <consortium name="The Broad Institute Genome Sequencing Center for Infectious Disease"/>
            <person name="Earl A."/>
            <person name="Ward D."/>
            <person name="Feldgarden M."/>
            <person name="Gevers D."/>
            <person name="Izard J."/>
            <person name="Baranova O.V."/>
            <person name="Blanton J.M."/>
            <person name="Tanner A.C."/>
            <person name="Dewhirst F."/>
            <person name="Young S.K."/>
            <person name="Zeng Q."/>
            <person name="Gargeya S."/>
            <person name="Fitzgerald M."/>
            <person name="Haas B."/>
            <person name="Abouelleil A."/>
            <person name="Alvarado L."/>
            <person name="Arachchi H.M."/>
            <person name="Berlin A."/>
            <person name="Brown A."/>
            <person name="Chapman S.B."/>
            <person name="Chen Z."/>
            <person name="Dunbar C."/>
            <person name="Freedman E."/>
            <person name="Gearin G."/>
            <person name="Goldberg J."/>
            <person name="Griggs A."/>
            <person name="Gujja S."/>
            <person name="Heiman D."/>
            <person name="Howarth C."/>
            <person name="Larson L."/>
            <person name="Lui A."/>
            <person name="MacDonald P.J.P."/>
            <person name="Montmayeur A."/>
            <person name="Murphy C."/>
            <person name="Neiman D."/>
            <person name="Pearson M."/>
            <person name="Priest M."/>
            <person name="Roberts A."/>
            <person name="Saif S."/>
            <person name="Shea T."/>
            <person name="Shenoy N."/>
            <person name="Sisk P."/>
            <person name="Stolte C."/>
            <person name="Sykes S."/>
            <person name="Wortman J."/>
            <person name="Nusbaum C."/>
            <person name="Birren B."/>
        </authorList>
    </citation>
    <scope>NUCLEOTIDE SEQUENCE [LARGE SCALE GENOMIC DNA]</scope>
    <source>
        <strain evidence="2 3">ATCC 29453</strain>
    </source>
</reference>
<dbReference type="HOGENOM" id="CLU_1189261_0_0_4"/>
<sequence>MKFKINFSLKTIWIIWLALALITTSVFTLIDMAIYAPELPVKLVSGSQHTWRVWRPFATENTQFEMAYHRDAKGDLRLNVLGDKNNGIVGEPVVIRLTVNGQSCETLQDDVNSWNNWVFRPMKSIQAACKLPEQSGINEWTAQITQVSPSLADENTRLGMISPAGTIKNRADNIYGVMAEILFWGELIWLPFFLFMSLPLLIDGFNRLIRKYDLDIKLKRSYQKIAWNLRNKW</sequence>
<comment type="caution">
    <text evidence="2">The sequence shown here is derived from an EMBL/GenBank/DDBJ whole genome shotgun (WGS) entry which is preliminary data.</text>
</comment>
<keyword evidence="3" id="KW-1185">Reference proteome</keyword>
<feature type="transmembrane region" description="Helical" evidence="1">
    <location>
        <begin position="12"/>
        <end position="36"/>
    </location>
</feature>
<dbReference type="eggNOG" id="ENOG5033RU3">
    <property type="taxonomic scope" value="Bacteria"/>
</dbReference>